<comment type="similarity">
    <text evidence="2">Belongs to the SusD family.</text>
</comment>
<dbReference type="EMBL" id="JBHSJJ010000017">
    <property type="protein sequence ID" value="MFC4874401.1"/>
    <property type="molecule type" value="Genomic_DNA"/>
</dbReference>
<dbReference type="InterPro" id="IPR011990">
    <property type="entry name" value="TPR-like_helical_dom_sf"/>
</dbReference>
<evidence type="ECO:0000313" key="8">
    <source>
        <dbReference type="EMBL" id="MFC4874401.1"/>
    </source>
</evidence>
<keyword evidence="4" id="KW-0472">Membrane</keyword>
<sequence length="527" mass="58185">MKLKNIIIYVYLAFAGLLISCGEDFLDRPPLAQISSENFYQTRDDLRLATAALYGGGPWAEWTYTSYLPVGDVLSGNMAVGYWGDAVQLITFSVTGLNGIMVANWKSMYNIIGHCNATIKGIMENAPASLSESDRNAAIAEARFIRGYAYYNLALLWGAVPIIEDNTKLITSPLVPRYEVNDVYRFVVNDLTYAVENLPPFDTKGRLTTWSAQGMLAKIYLTWAGLNSAGIGQRDQDMLEMAKQLAGNVCKNSGLTLLDNYANLFRTEYNDNQESLFSLQWSPGLGWMEGNMLQIYSSGGADIAPSGGQGWFGIGPTIDMFELYTEEDSIRRKATFMLRGDHYPELNAAGGGFTFNGHSGLKKHIVGTNADNGSPTMNLTSSPQHNPILRLADVYLLYAEAILGNNAATSDADALFYFNEVRRRAGLAPVSSIDPDMLLKERRIELAGESHFWSDLVRLSYYNSPKAIGILNNERRVRFDYENGVATPNNPFGEITPANGNTFTFPLPSIEVTANPKLLEPPVPYSF</sequence>
<comment type="caution">
    <text evidence="8">The sequence shown here is derived from an EMBL/GenBank/DDBJ whole genome shotgun (WGS) entry which is preliminary data.</text>
</comment>
<feature type="domain" description="RagB/SusD" evidence="6">
    <location>
        <begin position="359"/>
        <end position="519"/>
    </location>
</feature>
<dbReference type="Proteomes" id="UP001595818">
    <property type="component" value="Unassembled WGS sequence"/>
</dbReference>
<keyword evidence="5" id="KW-0998">Cell outer membrane</keyword>
<evidence type="ECO:0000256" key="1">
    <source>
        <dbReference type="ARBA" id="ARBA00004442"/>
    </source>
</evidence>
<organism evidence="8 9">
    <name type="scientific">Negadavirga shengliensis</name>
    <dbReference type="NCBI Taxonomy" id="1389218"/>
    <lineage>
        <taxon>Bacteria</taxon>
        <taxon>Pseudomonadati</taxon>
        <taxon>Bacteroidota</taxon>
        <taxon>Cytophagia</taxon>
        <taxon>Cytophagales</taxon>
        <taxon>Cyclobacteriaceae</taxon>
        <taxon>Negadavirga</taxon>
    </lineage>
</organism>
<evidence type="ECO:0000313" key="9">
    <source>
        <dbReference type="Proteomes" id="UP001595818"/>
    </source>
</evidence>
<evidence type="ECO:0000259" key="6">
    <source>
        <dbReference type="Pfam" id="PF07980"/>
    </source>
</evidence>
<dbReference type="SUPFAM" id="SSF48452">
    <property type="entry name" value="TPR-like"/>
    <property type="match status" value="1"/>
</dbReference>
<reference evidence="9" key="1">
    <citation type="journal article" date="2019" name="Int. J. Syst. Evol. Microbiol.">
        <title>The Global Catalogue of Microorganisms (GCM) 10K type strain sequencing project: providing services to taxonomists for standard genome sequencing and annotation.</title>
        <authorList>
            <consortium name="The Broad Institute Genomics Platform"/>
            <consortium name="The Broad Institute Genome Sequencing Center for Infectious Disease"/>
            <person name="Wu L."/>
            <person name="Ma J."/>
        </authorList>
    </citation>
    <scope>NUCLEOTIDE SEQUENCE [LARGE SCALE GENOMIC DNA]</scope>
    <source>
        <strain evidence="9">CGMCC 4.7466</strain>
    </source>
</reference>
<evidence type="ECO:0000256" key="3">
    <source>
        <dbReference type="ARBA" id="ARBA00022729"/>
    </source>
</evidence>
<gene>
    <name evidence="8" type="ORF">ACFPFU_22045</name>
</gene>
<comment type="subcellular location">
    <subcellularLocation>
        <location evidence="1">Cell outer membrane</location>
    </subcellularLocation>
</comment>
<name>A0ABV9T7C6_9BACT</name>
<evidence type="ECO:0000259" key="7">
    <source>
        <dbReference type="Pfam" id="PF14322"/>
    </source>
</evidence>
<keyword evidence="3" id="KW-0732">Signal</keyword>
<feature type="domain" description="SusD-like N-terminal" evidence="7">
    <location>
        <begin position="90"/>
        <end position="221"/>
    </location>
</feature>
<evidence type="ECO:0000256" key="2">
    <source>
        <dbReference type="ARBA" id="ARBA00006275"/>
    </source>
</evidence>
<dbReference type="RefSeq" id="WP_377068210.1">
    <property type="nucleotide sequence ID" value="NZ_JBHSJJ010000017.1"/>
</dbReference>
<dbReference type="Pfam" id="PF07980">
    <property type="entry name" value="SusD_RagB"/>
    <property type="match status" value="1"/>
</dbReference>
<evidence type="ECO:0000256" key="5">
    <source>
        <dbReference type="ARBA" id="ARBA00023237"/>
    </source>
</evidence>
<keyword evidence="9" id="KW-1185">Reference proteome</keyword>
<proteinExistence type="inferred from homology"/>
<evidence type="ECO:0000256" key="4">
    <source>
        <dbReference type="ARBA" id="ARBA00023136"/>
    </source>
</evidence>
<dbReference type="InterPro" id="IPR033985">
    <property type="entry name" value="SusD-like_N"/>
</dbReference>
<dbReference type="InterPro" id="IPR012944">
    <property type="entry name" value="SusD_RagB_dom"/>
</dbReference>
<accession>A0ABV9T7C6</accession>
<dbReference type="Pfam" id="PF14322">
    <property type="entry name" value="SusD-like_3"/>
    <property type="match status" value="1"/>
</dbReference>
<protein>
    <submittedName>
        <fullName evidence="8">RagB/SusD family nutrient uptake outer membrane protein</fullName>
    </submittedName>
</protein>
<dbReference type="PROSITE" id="PS51257">
    <property type="entry name" value="PROKAR_LIPOPROTEIN"/>
    <property type="match status" value="1"/>
</dbReference>
<dbReference type="Gene3D" id="1.25.40.390">
    <property type="match status" value="1"/>
</dbReference>